<evidence type="ECO:0000313" key="3">
    <source>
        <dbReference type="Proteomes" id="UP000245655"/>
    </source>
</evidence>
<dbReference type="AlphaFoldDB" id="A0A2V1ZVR1"/>
<dbReference type="Proteomes" id="UP000245655">
    <property type="component" value="Unassembled WGS sequence"/>
</dbReference>
<dbReference type="GeneID" id="60256493"/>
<evidence type="ECO:0000256" key="1">
    <source>
        <dbReference type="SAM" id="MobiDB-lite"/>
    </source>
</evidence>
<accession>A0A2V1ZVR1</accession>
<evidence type="ECO:0000313" key="2">
    <source>
        <dbReference type="EMBL" id="PWK13603.1"/>
    </source>
</evidence>
<proteinExistence type="predicted"/>
<comment type="caution">
    <text evidence="2">The sequence shown here is derived from an EMBL/GenBank/DDBJ whole genome shotgun (WGS) entry which is preliminary data.</text>
</comment>
<organism evidence="2 3">
    <name type="scientific">Psychrobacter immobilis</name>
    <dbReference type="NCBI Taxonomy" id="498"/>
    <lineage>
        <taxon>Bacteria</taxon>
        <taxon>Pseudomonadati</taxon>
        <taxon>Pseudomonadota</taxon>
        <taxon>Gammaproteobacteria</taxon>
        <taxon>Moraxellales</taxon>
        <taxon>Moraxellaceae</taxon>
        <taxon>Psychrobacter</taxon>
    </lineage>
</organism>
<sequence length="58" mass="6329">MSNSLNNMDEQEKEIERLAEDINPSEHATPDSLAEVTTAAPLEDDELGGNATEDDVKK</sequence>
<gene>
    <name evidence="2" type="ORF">C8D84_10484</name>
</gene>
<reference evidence="2 3" key="1">
    <citation type="submission" date="2018-05" db="EMBL/GenBank/DDBJ databases">
        <title>Genomic Encyclopedia of Type Strains, Phase IV (KMG-IV): sequencing the most valuable type-strain genomes for metagenomic binning, comparative biology and taxonomic classification.</title>
        <authorList>
            <person name="Goeker M."/>
        </authorList>
    </citation>
    <scope>NUCLEOTIDE SEQUENCE [LARGE SCALE GENOMIC DNA]</scope>
    <source>
        <strain evidence="2 3">DSM 7229</strain>
    </source>
</reference>
<protein>
    <submittedName>
        <fullName evidence="2">Uncharacterized protein</fullName>
    </submittedName>
</protein>
<feature type="region of interest" description="Disordered" evidence="1">
    <location>
        <begin position="1"/>
        <end position="58"/>
    </location>
</feature>
<name>A0A2V1ZVR1_PSYIM</name>
<keyword evidence="3" id="KW-1185">Reference proteome</keyword>
<dbReference type="RefSeq" id="WP_170108275.1">
    <property type="nucleotide sequence ID" value="NZ_CAJGZV010000001.1"/>
</dbReference>
<dbReference type="EMBL" id="QGGM01000004">
    <property type="protein sequence ID" value="PWK13603.1"/>
    <property type="molecule type" value="Genomic_DNA"/>
</dbReference>